<proteinExistence type="predicted"/>
<accession>A0AAV4R910</accession>
<evidence type="ECO:0000313" key="2">
    <source>
        <dbReference type="Proteomes" id="UP001054837"/>
    </source>
</evidence>
<reference evidence="1 2" key="1">
    <citation type="submission" date="2021-06" db="EMBL/GenBank/DDBJ databases">
        <title>Caerostris darwini draft genome.</title>
        <authorList>
            <person name="Kono N."/>
            <person name="Arakawa K."/>
        </authorList>
    </citation>
    <scope>NUCLEOTIDE SEQUENCE [LARGE SCALE GENOMIC DNA]</scope>
</reference>
<dbReference type="EMBL" id="BPLQ01005717">
    <property type="protein sequence ID" value="GIY16647.1"/>
    <property type="molecule type" value="Genomic_DNA"/>
</dbReference>
<dbReference type="Proteomes" id="UP001054837">
    <property type="component" value="Unassembled WGS sequence"/>
</dbReference>
<keyword evidence="2" id="KW-1185">Reference proteome</keyword>
<name>A0AAV4R910_9ARAC</name>
<protein>
    <submittedName>
        <fullName evidence="1">Uncharacterized protein</fullName>
    </submittedName>
</protein>
<organism evidence="1 2">
    <name type="scientific">Caerostris darwini</name>
    <dbReference type="NCBI Taxonomy" id="1538125"/>
    <lineage>
        <taxon>Eukaryota</taxon>
        <taxon>Metazoa</taxon>
        <taxon>Ecdysozoa</taxon>
        <taxon>Arthropoda</taxon>
        <taxon>Chelicerata</taxon>
        <taxon>Arachnida</taxon>
        <taxon>Araneae</taxon>
        <taxon>Araneomorphae</taxon>
        <taxon>Entelegynae</taxon>
        <taxon>Araneoidea</taxon>
        <taxon>Araneidae</taxon>
        <taxon>Caerostris</taxon>
    </lineage>
</organism>
<gene>
    <name evidence="1" type="ORF">CDAR_443401</name>
</gene>
<dbReference type="AlphaFoldDB" id="A0AAV4R910"/>
<evidence type="ECO:0000313" key="1">
    <source>
        <dbReference type="EMBL" id="GIY16647.1"/>
    </source>
</evidence>
<comment type="caution">
    <text evidence="1">The sequence shown here is derived from an EMBL/GenBank/DDBJ whole genome shotgun (WGS) entry which is preliminary data.</text>
</comment>
<sequence length="108" mass="12437">MLQLFIFSTKVLQQICDFVTDGNPFYRSNPIPVGFGDIRIELYFRVLECFVNVLNDAFFVSSFAVSSDIRRCGVQQQRRVPSENESRCRCGWGERRSVSSSLWSVAKQ</sequence>